<gene>
    <name evidence="2" type="ORF">LAESUDRAFT_715727</name>
</gene>
<dbReference type="RefSeq" id="XP_040761928.1">
    <property type="nucleotide sequence ID" value="XM_040907178.1"/>
</dbReference>
<keyword evidence="3" id="KW-1185">Reference proteome</keyword>
<sequence>MLTNAAMQHKVLCMYYTNFESKIMLKYSMVTAQFYKMDPVEYKTWRESCTEVAEAEEDEGNGSVNKADSTSNMAGTIFIMVQVADASTIILAPAILMLQAAAGRFIIAHPIAESDFNVVLVQKRSATTAAPHAKKPCMQRGSMEFINIVSGAEDELVTVTKKPHAMHKDKGVPRKKKTHRIAGDENHAPTPSADAAITVTDSPPSFCAALQTAGPMTAFTPLLDV</sequence>
<organism evidence="2 3">
    <name type="scientific">Laetiporus sulphureus 93-53</name>
    <dbReference type="NCBI Taxonomy" id="1314785"/>
    <lineage>
        <taxon>Eukaryota</taxon>
        <taxon>Fungi</taxon>
        <taxon>Dikarya</taxon>
        <taxon>Basidiomycota</taxon>
        <taxon>Agaricomycotina</taxon>
        <taxon>Agaricomycetes</taxon>
        <taxon>Polyporales</taxon>
        <taxon>Laetiporus</taxon>
    </lineage>
</organism>
<dbReference type="InParanoid" id="A0A165D5I0"/>
<name>A0A165D5I0_9APHY</name>
<proteinExistence type="predicted"/>
<reference evidence="2 3" key="1">
    <citation type="journal article" date="2016" name="Mol. Biol. Evol.">
        <title>Comparative Genomics of Early-Diverging Mushroom-Forming Fungi Provides Insights into the Origins of Lignocellulose Decay Capabilities.</title>
        <authorList>
            <person name="Nagy L.G."/>
            <person name="Riley R."/>
            <person name="Tritt A."/>
            <person name="Adam C."/>
            <person name="Daum C."/>
            <person name="Floudas D."/>
            <person name="Sun H."/>
            <person name="Yadav J.S."/>
            <person name="Pangilinan J."/>
            <person name="Larsson K.H."/>
            <person name="Matsuura K."/>
            <person name="Barry K."/>
            <person name="Labutti K."/>
            <person name="Kuo R."/>
            <person name="Ohm R.A."/>
            <person name="Bhattacharya S.S."/>
            <person name="Shirouzu T."/>
            <person name="Yoshinaga Y."/>
            <person name="Martin F.M."/>
            <person name="Grigoriev I.V."/>
            <person name="Hibbett D.S."/>
        </authorList>
    </citation>
    <scope>NUCLEOTIDE SEQUENCE [LARGE SCALE GENOMIC DNA]</scope>
    <source>
        <strain evidence="2 3">93-53</strain>
    </source>
</reference>
<evidence type="ECO:0000313" key="3">
    <source>
        <dbReference type="Proteomes" id="UP000076871"/>
    </source>
</evidence>
<dbReference type="EMBL" id="KV427638">
    <property type="protein sequence ID" value="KZT04188.1"/>
    <property type="molecule type" value="Genomic_DNA"/>
</dbReference>
<dbReference type="GeneID" id="63824207"/>
<evidence type="ECO:0000256" key="1">
    <source>
        <dbReference type="SAM" id="MobiDB-lite"/>
    </source>
</evidence>
<evidence type="ECO:0000313" key="2">
    <source>
        <dbReference type="EMBL" id="KZT04188.1"/>
    </source>
</evidence>
<protein>
    <submittedName>
        <fullName evidence="2">Uncharacterized protein</fullName>
    </submittedName>
</protein>
<dbReference type="AlphaFoldDB" id="A0A165D5I0"/>
<accession>A0A165D5I0</accession>
<dbReference type="Proteomes" id="UP000076871">
    <property type="component" value="Unassembled WGS sequence"/>
</dbReference>
<feature type="region of interest" description="Disordered" evidence="1">
    <location>
        <begin position="163"/>
        <end position="193"/>
    </location>
</feature>